<keyword evidence="5 6" id="KW-0472">Membrane</keyword>
<dbReference type="PANTHER" id="PTHR47089">
    <property type="entry name" value="ABC TRANSPORTER, PERMEASE PROTEIN"/>
    <property type="match status" value="1"/>
</dbReference>
<evidence type="ECO:0000313" key="8">
    <source>
        <dbReference type="Proteomes" id="UP000656804"/>
    </source>
</evidence>
<dbReference type="GO" id="GO:0005886">
    <property type="term" value="C:plasma membrane"/>
    <property type="evidence" value="ECO:0007669"/>
    <property type="project" value="UniProtKB-SubCell"/>
</dbReference>
<dbReference type="CDD" id="cd06580">
    <property type="entry name" value="TM_PBP1_transp_TpRbsC_like"/>
    <property type="match status" value="1"/>
</dbReference>
<evidence type="ECO:0000256" key="4">
    <source>
        <dbReference type="ARBA" id="ARBA00022989"/>
    </source>
</evidence>
<keyword evidence="8" id="KW-1185">Reference proteome</keyword>
<sequence>MDLLRRVALSLATPVLALVAAALVTTALLALVGEDVGGFWSVMSTPPNARQQVNIINAGSALYLSGVAAAIGFRMNLFNIGVEGQYGLAAFMAAWFAGGGLVSGPLNTVLAVLIAMVTGALWAGIAGVLKVTRGVSEVIGTIMLNAISGLLVSYLLAKYGTNIGVSQTTTPMPESSRIPEVGIIPGASSGIDGLAFLAVVVGVAYWVVLTYTRFGFSLRAAGASETAAAAAGIDVRRMALVAMLASGAIAGLIAMPSLFSDTFAYGTGFQPGLGFTGIAVALLGRNHPGGIVFGAAIFAYLVDRGTQLNVLAGISPEIVSVTQGIIVLSVVVAYAIVQRYRTRSEQASVARRSSATSAKEVLA</sequence>
<evidence type="ECO:0000256" key="1">
    <source>
        <dbReference type="ARBA" id="ARBA00004651"/>
    </source>
</evidence>
<reference evidence="7" key="1">
    <citation type="submission" date="2020-11" db="EMBL/GenBank/DDBJ databases">
        <title>Nocardioides sp. CBS4Y-1, whole genome shotgun sequence.</title>
        <authorList>
            <person name="Tuo L."/>
        </authorList>
    </citation>
    <scope>NUCLEOTIDE SEQUENCE</scope>
    <source>
        <strain evidence="7">CBS4Y-1</strain>
    </source>
</reference>
<feature type="transmembrane region" description="Helical" evidence="6">
    <location>
        <begin position="291"/>
        <end position="312"/>
    </location>
</feature>
<evidence type="ECO:0000313" key="7">
    <source>
        <dbReference type="EMBL" id="MBF4161786.1"/>
    </source>
</evidence>
<organism evidence="7 8">
    <name type="scientific">Nocardioides acrostichi</name>
    <dbReference type="NCBI Taxonomy" id="2784339"/>
    <lineage>
        <taxon>Bacteria</taxon>
        <taxon>Bacillati</taxon>
        <taxon>Actinomycetota</taxon>
        <taxon>Actinomycetes</taxon>
        <taxon>Propionibacteriales</taxon>
        <taxon>Nocardioidaceae</taxon>
        <taxon>Nocardioides</taxon>
    </lineage>
</organism>
<protein>
    <submittedName>
        <fullName evidence="7">ABC transporter permease</fullName>
    </submittedName>
</protein>
<dbReference type="Pfam" id="PF02653">
    <property type="entry name" value="BPD_transp_2"/>
    <property type="match status" value="1"/>
</dbReference>
<comment type="subcellular location">
    <subcellularLocation>
        <location evidence="1">Cell membrane</location>
        <topology evidence="1">Multi-pass membrane protein</topology>
    </subcellularLocation>
</comment>
<feature type="transmembrane region" description="Helical" evidence="6">
    <location>
        <begin position="109"/>
        <end position="131"/>
    </location>
</feature>
<dbReference type="EMBL" id="JADIVZ010000003">
    <property type="protein sequence ID" value="MBF4161786.1"/>
    <property type="molecule type" value="Genomic_DNA"/>
</dbReference>
<name>A0A930UX80_9ACTN</name>
<feature type="transmembrane region" description="Helical" evidence="6">
    <location>
        <begin position="194"/>
        <end position="216"/>
    </location>
</feature>
<feature type="transmembrane region" description="Helical" evidence="6">
    <location>
        <begin position="263"/>
        <end position="284"/>
    </location>
</feature>
<evidence type="ECO:0000256" key="2">
    <source>
        <dbReference type="ARBA" id="ARBA00022475"/>
    </source>
</evidence>
<keyword evidence="4 6" id="KW-1133">Transmembrane helix</keyword>
<dbReference type="AlphaFoldDB" id="A0A930UX80"/>
<feature type="transmembrane region" description="Helical" evidence="6">
    <location>
        <begin position="54"/>
        <end position="73"/>
    </location>
</feature>
<evidence type="ECO:0000256" key="5">
    <source>
        <dbReference type="ARBA" id="ARBA00023136"/>
    </source>
</evidence>
<feature type="transmembrane region" description="Helical" evidence="6">
    <location>
        <begin position="85"/>
        <end position="103"/>
    </location>
</feature>
<evidence type="ECO:0000256" key="3">
    <source>
        <dbReference type="ARBA" id="ARBA00022692"/>
    </source>
</evidence>
<dbReference type="RefSeq" id="WP_194503042.1">
    <property type="nucleotide sequence ID" value="NZ_JADIVZ010000003.1"/>
</dbReference>
<evidence type="ECO:0000256" key="6">
    <source>
        <dbReference type="SAM" id="Phobius"/>
    </source>
</evidence>
<dbReference type="PANTHER" id="PTHR47089:SF1">
    <property type="entry name" value="GUANOSINE ABC TRANSPORTER PERMEASE PROTEIN NUPP"/>
    <property type="match status" value="1"/>
</dbReference>
<proteinExistence type="predicted"/>
<feature type="transmembrane region" description="Helical" evidence="6">
    <location>
        <begin position="318"/>
        <end position="337"/>
    </location>
</feature>
<keyword evidence="2" id="KW-1003">Cell membrane</keyword>
<dbReference type="Proteomes" id="UP000656804">
    <property type="component" value="Unassembled WGS sequence"/>
</dbReference>
<feature type="transmembrane region" description="Helical" evidence="6">
    <location>
        <begin position="237"/>
        <end position="257"/>
    </location>
</feature>
<dbReference type="InterPro" id="IPR001851">
    <property type="entry name" value="ABC_transp_permease"/>
</dbReference>
<keyword evidence="3 6" id="KW-0812">Transmembrane</keyword>
<dbReference type="GO" id="GO:0022857">
    <property type="term" value="F:transmembrane transporter activity"/>
    <property type="evidence" value="ECO:0007669"/>
    <property type="project" value="InterPro"/>
</dbReference>
<feature type="transmembrane region" description="Helical" evidence="6">
    <location>
        <begin position="138"/>
        <end position="157"/>
    </location>
</feature>
<accession>A0A930UX80</accession>
<gene>
    <name evidence="7" type="ORF">ISG29_08785</name>
</gene>
<comment type="caution">
    <text evidence="7">The sequence shown here is derived from an EMBL/GenBank/DDBJ whole genome shotgun (WGS) entry which is preliminary data.</text>
</comment>